<proteinExistence type="inferred from homology"/>
<evidence type="ECO:0000256" key="4">
    <source>
        <dbReference type="ARBA" id="ARBA00022763"/>
    </source>
</evidence>
<feature type="domain" description="XPA C-terminal" evidence="11">
    <location>
        <begin position="109"/>
        <end position="160"/>
    </location>
</feature>
<evidence type="ECO:0000313" key="13">
    <source>
        <dbReference type="Proteomes" id="UP001432027"/>
    </source>
</evidence>
<dbReference type="EMBL" id="BTSX01000005">
    <property type="protein sequence ID" value="GMT00331.1"/>
    <property type="molecule type" value="Genomic_DNA"/>
</dbReference>
<keyword evidence="3" id="KW-0479">Metal-binding</keyword>
<comment type="caution">
    <text evidence="12">The sequence shown here is derived from an EMBL/GenBank/DDBJ whole genome shotgun (WGS) entry which is preliminary data.</text>
</comment>
<keyword evidence="6" id="KW-0862">Zinc</keyword>
<dbReference type="GO" id="GO:0008270">
    <property type="term" value="F:zinc ion binding"/>
    <property type="evidence" value="ECO:0007669"/>
    <property type="project" value="UniProtKB-KW"/>
</dbReference>
<reference evidence="12" key="1">
    <citation type="submission" date="2023-10" db="EMBL/GenBank/DDBJ databases">
        <title>Genome assembly of Pristionchus species.</title>
        <authorList>
            <person name="Yoshida K."/>
            <person name="Sommer R.J."/>
        </authorList>
    </citation>
    <scope>NUCLEOTIDE SEQUENCE</scope>
    <source>
        <strain evidence="12">RS0144</strain>
    </source>
</reference>
<sequence length="249" mass="29207">SHCDDPVMNQTERRKRRFNPTEEDSTPDVERLYRENQPSFACAGGFTAETNEEVEKKKKAVERRKRELAEMPRPDVDDCDKCGKMLLDSWLWTVFALPVCDECKDPDGDHKLISRTQVKEEYLLKDEDLDLRKPPLRFLAKKNPHNPRYGDMKLYVKRQILDRMLVVHGSLDALEMKKESRKDAKEKRAETAFDAKVKEMRQHMRGAAAAKAKAVEVHVHEFGEERNVKDDEWEKKCTTCDYKLTYEKM</sequence>
<evidence type="ECO:0000313" key="12">
    <source>
        <dbReference type="EMBL" id="GMT00331.1"/>
    </source>
</evidence>
<dbReference type="InterPro" id="IPR000465">
    <property type="entry name" value="XPA/RAD14"/>
</dbReference>
<evidence type="ECO:0000256" key="1">
    <source>
        <dbReference type="ARBA" id="ARBA00004123"/>
    </source>
</evidence>
<gene>
    <name evidence="12" type="ORF">PENTCL1PPCAC_22505</name>
</gene>
<dbReference type="GO" id="GO:0000715">
    <property type="term" value="P:nucleotide-excision repair, DNA damage recognition"/>
    <property type="evidence" value="ECO:0007669"/>
    <property type="project" value="TreeGrafter"/>
</dbReference>
<dbReference type="Proteomes" id="UP001432027">
    <property type="component" value="Unassembled WGS sequence"/>
</dbReference>
<dbReference type="InterPro" id="IPR037129">
    <property type="entry name" value="XPA_sf"/>
</dbReference>
<feature type="non-terminal residue" evidence="12">
    <location>
        <position position="1"/>
    </location>
</feature>
<evidence type="ECO:0000256" key="3">
    <source>
        <dbReference type="ARBA" id="ARBA00022723"/>
    </source>
</evidence>
<evidence type="ECO:0000256" key="5">
    <source>
        <dbReference type="ARBA" id="ARBA00022771"/>
    </source>
</evidence>
<dbReference type="PANTHER" id="PTHR10142">
    <property type="entry name" value="DNA REPAIR PROTEIN COMPLEMENTING XP-A CELLS"/>
    <property type="match status" value="1"/>
</dbReference>
<dbReference type="InterPro" id="IPR009061">
    <property type="entry name" value="DNA-bd_dom_put_sf"/>
</dbReference>
<dbReference type="SUPFAM" id="SSF57716">
    <property type="entry name" value="Glucocorticoid receptor-like (DNA-binding domain)"/>
    <property type="match status" value="1"/>
</dbReference>
<keyword evidence="8" id="KW-0234">DNA repair</keyword>
<dbReference type="NCBIfam" id="TIGR00598">
    <property type="entry name" value="rad14"/>
    <property type="match status" value="1"/>
</dbReference>
<comment type="subcellular location">
    <subcellularLocation>
        <location evidence="1">Nucleus</location>
    </subcellularLocation>
</comment>
<dbReference type="InterPro" id="IPR022656">
    <property type="entry name" value="XPA_C"/>
</dbReference>
<dbReference type="GO" id="GO:0070914">
    <property type="term" value="P:UV-damage excision repair"/>
    <property type="evidence" value="ECO:0007669"/>
    <property type="project" value="TreeGrafter"/>
</dbReference>
<evidence type="ECO:0000256" key="7">
    <source>
        <dbReference type="ARBA" id="ARBA00023125"/>
    </source>
</evidence>
<dbReference type="InterPro" id="IPR022652">
    <property type="entry name" value="Znf_XPA_CS"/>
</dbReference>
<dbReference type="GO" id="GO:0000110">
    <property type="term" value="C:nucleotide-excision repair factor 1 complex"/>
    <property type="evidence" value="ECO:0007669"/>
    <property type="project" value="TreeGrafter"/>
</dbReference>
<evidence type="ECO:0000256" key="10">
    <source>
        <dbReference type="SAM" id="MobiDB-lite"/>
    </source>
</evidence>
<dbReference type="AlphaFoldDB" id="A0AAV5U0D0"/>
<feature type="region of interest" description="Disordered" evidence="10">
    <location>
        <begin position="1"/>
        <end position="33"/>
    </location>
</feature>
<keyword evidence="7" id="KW-0238">DNA-binding</keyword>
<dbReference type="GO" id="GO:0003684">
    <property type="term" value="F:damaged DNA binding"/>
    <property type="evidence" value="ECO:0007669"/>
    <property type="project" value="InterPro"/>
</dbReference>
<keyword evidence="9" id="KW-0539">Nucleus</keyword>
<evidence type="ECO:0000256" key="9">
    <source>
        <dbReference type="ARBA" id="ARBA00023242"/>
    </source>
</evidence>
<evidence type="ECO:0000256" key="2">
    <source>
        <dbReference type="ARBA" id="ARBA00005548"/>
    </source>
</evidence>
<dbReference type="Pfam" id="PF05181">
    <property type="entry name" value="XPA_C"/>
    <property type="match status" value="1"/>
</dbReference>
<evidence type="ECO:0000256" key="6">
    <source>
        <dbReference type="ARBA" id="ARBA00022833"/>
    </source>
</evidence>
<dbReference type="GO" id="GO:1901255">
    <property type="term" value="P:nucleotide-excision repair involved in interstrand cross-link repair"/>
    <property type="evidence" value="ECO:0007669"/>
    <property type="project" value="TreeGrafter"/>
</dbReference>
<dbReference type="Gene3D" id="3.90.530.10">
    <property type="entry name" value="XPA C-terminal domain"/>
    <property type="match status" value="1"/>
</dbReference>
<keyword evidence="13" id="KW-1185">Reference proteome</keyword>
<dbReference type="Pfam" id="PF01286">
    <property type="entry name" value="XPA_N"/>
    <property type="match status" value="1"/>
</dbReference>
<comment type="similarity">
    <text evidence="2">Belongs to the XPA family.</text>
</comment>
<protein>
    <recommendedName>
        <fullName evidence="11">XPA C-terminal domain-containing protein</fullName>
    </recommendedName>
</protein>
<dbReference type="SUPFAM" id="SSF46955">
    <property type="entry name" value="Putative DNA-binding domain"/>
    <property type="match status" value="1"/>
</dbReference>
<keyword evidence="4" id="KW-0227">DNA damage</keyword>
<evidence type="ECO:0000256" key="8">
    <source>
        <dbReference type="ARBA" id="ARBA00023204"/>
    </source>
</evidence>
<name>A0AAV5U0D0_9BILA</name>
<accession>A0AAV5U0D0</accession>
<dbReference type="PANTHER" id="PTHR10142:SF0">
    <property type="entry name" value="DNA REPAIR PROTEIN COMPLEMENTING XP-A CELLS"/>
    <property type="match status" value="1"/>
</dbReference>
<dbReference type="GO" id="GO:0006284">
    <property type="term" value="P:base-excision repair"/>
    <property type="evidence" value="ECO:0007669"/>
    <property type="project" value="TreeGrafter"/>
</dbReference>
<keyword evidence="5" id="KW-0863">Zinc-finger</keyword>
<organism evidence="12 13">
    <name type="scientific">Pristionchus entomophagus</name>
    <dbReference type="NCBI Taxonomy" id="358040"/>
    <lineage>
        <taxon>Eukaryota</taxon>
        <taxon>Metazoa</taxon>
        <taxon>Ecdysozoa</taxon>
        <taxon>Nematoda</taxon>
        <taxon>Chromadorea</taxon>
        <taxon>Rhabditida</taxon>
        <taxon>Rhabditina</taxon>
        <taxon>Diplogasteromorpha</taxon>
        <taxon>Diplogasteroidea</taxon>
        <taxon>Neodiplogasteridae</taxon>
        <taxon>Pristionchus</taxon>
    </lineage>
</organism>
<evidence type="ECO:0000259" key="11">
    <source>
        <dbReference type="Pfam" id="PF05181"/>
    </source>
</evidence>